<dbReference type="InterPro" id="IPR051675">
    <property type="entry name" value="Endo/Exo/Phosphatase_dom_1"/>
</dbReference>
<dbReference type="InterPro" id="IPR010994">
    <property type="entry name" value="RuvA_2-like"/>
</dbReference>
<dbReference type="Pfam" id="PF12836">
    <property type="entry name" value="HHH_3"/>
    <property type="match status" value="1"/>
</dbReference>
<dbReference type="GO" id="GO:0015627">
    <property type="term" value="C:type II protein secretion system complex"/>
    <property type="evidence" value="ECO:0007669"/>
    <property type="project" value="TreeGrafter"/>
</dbReference>
<dbReference type="EMBL" id="MGAG01000008">
    <property type="protein sequence ID" value="OGK41933.1"/>
    <property type="molecule type" value="Genomic_DNA"/>
</dbReference>
<accession>A0A1F7IF05</accession>
<evidence type="ECO:0000313" key="3">
    <source>
        <dbReference type="Proteomes" id="UP000177698"/>
    </source>
</evidence>
<dbReference type="STRING" id="1802056.A2954_02695"/>
<keyword evidence="1" id="KW-0812">Transmembrane</keyword>
<name>A0A1F7IF05_9BACT</name>
<gene>
    <name evidence="2" type="ORF">A2954_02695</name>
</gene>
<evidence type="ECO:0000256" key="1">
    <source>
        <dbReference type="SAM" id="Phobius"/>
    </source>
</evidence>
<reference evidence="2 3" key="1">
    <citation type="journal article" date="2016" name="Nat. Commun.">
        <title>Thousands of microbial genomes shed light on interconnected biogeochemical processes in an aquifer system.</title>
        <authorList>
            <person name="Anantharaman K."/>
            <person name="Brown C.T."/>
            <person name="Hug L.A."/>
            <person name="Sharon I."/>
            <person name="Castelle C.J."/>
            <person name="Probst A.J."/>
            <person name="Thomas B.C."/>
            <person name="Singh A."/>
            <person name="Wilkins M.J."/>
            <person name="Karaoz U."/>
            <person name="Brodie E.L."/>
            <person name="Williams K.H."/>
            <person name="Hubbard S.S."/>
            <person name="Banfield J.F."/>
        </authorList>
    </citation>
    <scope>NUCLEOTIDE SEQUENCE [LARGE SCALE GENOMIC DNA]</scope>
</reference>
<dbReference type="PANTHER" id="PTHR21180:SF32">
    <property type="entry name" value="ENDONUCLEASE_EXONUCLEASE_PHOSPHATASE FAMILY DOMAIN-CONTAINING PROTEIN 1"/>
    <property type="match status" value="1"/>
</dbReference>
<dbReference type="Gene3D" id="3.10.560.10">
    <property type="entry name" value="Outer membrane lipoprotein wza domain like"/>
    <property type="match status" value="1"/>
</dbReference>
<comment type="caution">
    <text evidence="2">The sequence shown here is derived from an EMBL/GenBank/DDBJ whole genome shotgun (WGS) entry which is preliminary data.</text>
</comment>
<organism evidence="2 3">
    <name type="scientific">Candidatus Roizmanbacteria bacterium RIFCSPLOWO2_01_FULL_37_12</name>
    <dbReference type="NCBI Taxonomy" id="1802056"/>
    <lineage>
        <taxon>Bacteria</taxon>
        <taxon>Candidatus Roizmaniibacteriota</taxon>
    </lineage>
</organism>
<proteinExistence type="predicted"/>
<keyword evidence="1" id="KW-0472">Membrane</keyword>
<sequence>MNWLTESLEPIWGKYKIEVTLVTIASLITVISGLIFVLNQKKPVKPEIPTLNKIKSTQVSKNKIFIDLSGSIEKSDVYEISSGARLKDVLILAGGLSEDADRQYFAKNYNLARILKDQEKIYIPSQEETSGRELTLNQNGFSDPSLNILGASEKVNINTGSLEQLDTLPGIGEVTAKKIILVRPYESINDLLNKKAVGKSVFEKIKDLITL</sequence>
<dbReference type="AlphaFoldDB" id="A0A1F7IF05"/>
<dbReference type="GO" id="GO:0015628">
    <property type="term" value="P:protein secretion by the type II secretion system"/>
    <property type="evidence" value="ECO:0007669"/>
    <property type="project" value="TreeGrafter"/>
</dbReference>
<keyword evidence="1" id="KW-1133">Transmembrane helix</keyword>
<dbReference type="SUPFAM" id="SSF47781">
    <property type="entry name" value="RuvA domain 2-like"/>
    <property type="match status" value="1"/>
</dbReference>
<dbReference type="Proteomes" id="UP000177698">
    <property type="component" value="Unassembled WGS sequence"/>
</dbReference>
<protein>
    <submittedName>
        <fullName evidence="2">Uncharacterized protein</fullName>
    </submittedName>
</protein>
<dbReference type="Gene3D" id="1.10.150.320">
    <property type="entry name" value="Photosystem II 12 kDa extrinsic protein"/>
    <property type="match status" value="1"/>
</dbReference>
<feature type="transmembrane region" description="Helical" evidence="1">
    <location>
        <begin position="20"/>
        <end position="38"/>
    </location>
</feature>
<evidence type="ECO:0000313" key="2">
    <source>
        <dbReference type="EMBL" id="OGK41933.1"/>
    </source>
</evidence>
<dbReference type="PANTHER" id="PTHR21180">
    <property type="entry name" value="ENDONUCLEASE/EXONUCLEASE/PHOSPHATASE FAMILY DOMAIN-CONTAINING PROTEIN 1"/>
    <property type="match status" value="1"/>
</dbReference>